<dbReference type="AlphaFoldDB" id="A0A9J6ZHH6"/>
<proteinExistence type="predicted"/>
<accession>A0A9J6ZHH6</accession>
<reference evidence="3" key="1">
    <citation type="submission" date="2022-05" db="EMBL/GenBank/DDBJ databases">
        <title>Novel bacterial taxa in a minimal lignocellulolytic consortium and its capacity to transform plastics disclosed by genome-resolved metagenomics.</title>
        <authorList>
            <person name="Rodriguez C.A.D."/>
            <person name="Diaz-Garcia L."/>
            <person name="Herrera K."/>
            <person name="Tarazona N.A."/>
            <person name="Sproer C."/>
            <person name="Overmann J."/>
            <person name="Jimenez D.J."/>
        </authorList>
    </citation>
    <scope>NUCLEOTIDE SEQUENCE</scope>
    <source>
        <strain evidence="3">MAG5</strain>
    </source>
</reference>
<name>A0A9J6ZHH6_9BACL</name>
<feature type="transmembrane region" description="Helical" evidence="2">
    <location>
        <begin position="189"/>
        <end position="212"/>
    </location>
</feature>
<feature type="transmembrane region" description="Helical" evidence="2">
    <location>
        <begin position="290"/>
        <end position="310"/>
    </location>
</feature>
<keyword evidence="2" id="KW-0812">Transmembrane</keyword>
<evidence type="ECO:0000313" key="4">
    <source>
        <dbReference type="Proteomes" id="UP001056756"/>
    </source>
</evidence>
<feature type="transmembrane region" description="Helical" evidence="2">
    <location>
        <begin position="258"/>
        <end position="278"/>
    </location>
</feature>
<feature type="transmembrane region" description="Helical" evidence="2">
    <location>
        <begin position="155"/>
        <end position="177"/>
    </location>
</feature>
<dbReference type="SUPFAM" id="SSF103473">
    <property type="entry name" value="MFS general substrate transporter"/>
    <property type="match status" value="1"/>
</dbReference>
<dbReference type="Proteomes" id="UP001056756">
    <property type="component" value="Chromosome"/>
</dbReference>
<dbReference type="EMBL" id="CP097899">
    <property type="protein sequence ID" value="URN95613.1"/>
    <property type="molecule type" value="Genomic_DNA"/>
</dbReference>
<keyword evidence="2" id="KW-0472">Membrane</keyword>
<keyword evidence="2" id="KW-1133">Transmembrane helix</keyword>
<evidence type="ECO:0000313" key="3">
    <source>
        <dbReference type="EMBL" id="URN95613.1"/>
    </source>
</evidence>
<feature type="transmembrane region" description="Helical" evidence="2">
    <location>
        <begin position="233"/>
        <end position="252"/>
    </location>
</feature>
<protein>
    <recommendedName>
        <fullName evidence="5">Zinc-ribbon domain-containing protein</fullName>
    </recommendedName>
</protein>
<gene>
    <name evidence="3" type="ORF">NAG76_05050</name>
</gene>
<evidence type="ECO:0008006" key="5">
    <source>
        <dbReference type="Google" id="ProtNLM"/>
    </source>
</evidence>
<dbReference type="InterPro" id="IPR036259">
    <property type="entry name" value="MFS_trans_sf"/>
</dbReference>
<evidence type="ECO:0000256" key="1">
    <source>
        <dbReference type="SAM" id="MobiDB-lite"/>
    </source>
</evidence>
<organism evidence="3 4">
    <name type="scientific">Candidatus Pristimantibacillus lignocellulolyticus</name>
    <dbReference type="NCBI Taxonomy" id="2994561"/>
    <lineage>
        <taxon>Bacteria</taxon>
        <taxon>Bacillati</taxon>
        <taxon>Bacillota</taxon>
        <taxon>Bacilli</taxon>
        <taxon>Bacillales</taxon>
        <taxon>Paenibacillaceae</taxon>
        <taxon>Candidatus Pristimantibacillus</taxon>
    </lineage>
</organism>
<dbReference type="KEGG" id="plig:NAG76_05050"/>
<feature type="region of interest" description="Disordered" evidence="1">
    <location>
        <begin position="48"/>
        <end position="104"/>
    </location>
</feature>
<evidence type="ECO:0000256" key="2">
    <source>
        <dbReference type="SAM" id="Phobius"/>
    </source>
</evidence>
<sequence>MNCISCGTTNLEGAAHCHNCGTKIVIEQPAQNQEVAAAAQQQQPVYQQEVHRQTQVPQQQQSYQQVPQQQGHQQVPPQQGFTQVPPQGYQQVPPQQYAQAPQGNYPPQQGYQQPYAVAPAPAKDQLAPVTDYFKYVLAILKRPHVEAFSKDKNHILFGAINIIAFAVLFGLTTWLYMNSILDNIFGMSVSFISSFLFPVILSAICLSIGGCVAFGLNKLNKLSTNFVDVMSQWFAYMAIPAACMPLIFLFTIVGLSKLAMLLLAIVVIVVFASGASIVQNYKLGEKHVIDPMYSTGIMFAVQGLFLYFLINELVSSYVNNIGNNLRNIFGG</sequence>